<dbReference type="AlphaFoldDB" id="A0AAD8E4E8"/>
<proteinExistence type="predicted"/>
<feature type="non-terminal residue" evidence="1">
    <location>
        <position position="1"/>
    </location>
</feature>
<dbReference type="EMBL" id="JASPKZ010009793">
    <property type="protein sequence ID" value="KAJ9576419.1"/>
    <property type="molecule type" value="Genomic_DNA"/>
</dbReference>
<comment type="caution">
    <text evidence="1">The sequence shown here is derived from an EMBL/GenBank/DDBJ whole genome shotgun (WGS) entry which is preliminary data.</text>
</comment>
<feature type="non-terminal residue" evidence="1">
    <location>
        <position position="68"/>
    </location>
</feature>
<reference evidence="1" key="2">
    <citation type="submission" date="2023-05" db="EMBL/GenBank/DDBJ databases">
        <authorList>
            <person name="Fouks B."/>
        </authorList>
    </citation>
    <scope>NUCLEOTIDE SEQUENCE</scope>
    <source>
        <strain evidence="1">Stay&amp;Tobe</strain>
        <tissue evidence="1">Testes</tissue>
    </source>
</reference>
<protein>
    <submittedName>
        <fullName evidence="1">Uncharacterized protein</fullName>
    </submittedName>
</protein>
<reference evidence="1" key="1">
    <citation type="journal article" date="2023" name="IScience">
        <title>Live-bearing cockroach genome reveals convergent evolutionary mechanisms linked to viviparity in insects and beyond.</title>
        <authorList>
            <person name="Fouks B."/>
            <person name="Harrison M.C."/>
            <person name="Mikhailova A.A."/>
            <person name="Marchal E."/>
            <person name="English S."/>
            <person name="Carruthers M."/>
            <person name="Jennings E.C."/>
            <person name="Chiamaka E.L."/>
            <person name="Frigard R.A."/>
            <person name="Pippel M."/>
            <person name="Attardo G.M."/>
            <person name="Benoit J.B."/>
            <person name="Bornberg-Bauer E."/>
            <person name="Tobe S.S."/>
        </authorList>
    </citation>
    <scope>NUCLEOTIDE SEQUENCE</scope>
    <source>
        <strain evidence="1">Stay&amp;Tobe</strain>
    </source>
</reference>
<dbReference type="Proteomes" id="UP001233999">
    <property type="component" value="Unassembled WGS sequence"/>
</dbReference>
<evidence type="ECO:0000313" key="2">
    <source>
        <dbReference type="Proteomes" id="UP001233999"/>
    </source>
</evidence>
<organism evidence="1 2">
    <name type="scientific">Diploptera punctata</name>
    <name type="common">Pacific beetle cockroach</name>
    <dbReference type="NCBI Taxonomy" id="6984"/>
    <lineage>
        <taxon>Eukaryota</taxon>
        <taxon>Metazoa</taxon>
        <taxon>Ecdysozoa</taxon>
        <taxon>Arthropoda</taxon>
        <taxon>Hexapoda</taxon>
        <taxon>Insecta</taxon>
        <taxon>Pterygota</taxon>
        <taxon>Neoptera</taxon>
        <taxon>Polyneoptera</taxon>
        <taxon>Dictyoptera</taxon>
        <taxon>Blattodea</taxon>
        <taxon>Blaberoidea</taxon>
        <taxon>Blaberidae</taxon>
        <taxon>Diplopterinae</taxon>
        <taxon>Diploptera</taxon>
    </lineage>
</organism>
<sequence>RKKSHLRIIRLQKCSLVSNDGIYFDNMKKISVRFIVSGVLPGISRMRVSNNIVSGNSLGKNMFLYFMI</sequence>
<gene>
    <name evidence="1" type="ORF">L9F63_006718</name>
</gene>
<evidence type="ECO:0000313" key="1">
    <source>
        <dbReference type="EMBL" id="KAJ9576419.1"/>
    </source>
</evidence>
<accession>A0AAD8E4E8</accession>
<name>A0AAD8E4E8_DIPPU</name>
<keyword evidence="2" id="KW-1185">Reference proteome</keyword>